<name>A0ABQ7D6L1_BRACR</name>
<dbReference type="Proteomes" id="UP000266723">
    <property type="component" value="Unassembled WGS sequence"/>
</dbReference>
<reference evidence="1 2" key="1">
    <citation type="journal article" date="2020" name="BMC Genomics">
        <title>Intraspecific diversification of the crop wild relative Brassica cretica Lam. using demographic model selection.</title>
        <authorList>
            <person name="Kioukis A."/>
            <person name="Michalopoulou V.A."/>
            <person name="Briers L."/>
            <person name="Pirintsos S."/>
            <person name="Studholme D.J."/>
            <person name="Pavlidis P."/>
            <person name="Sarris P.F."/>
        </authorList>
    </citation>
    <scope>NUCLEOTIDE SEQUENCE [LARGE SCALE GENOMIC DNA]</scope>
    <source>
        <strain evidence="2">cv. PFS-1207/04</strain>
    </source>
</reference>
<protein>
    <submittedName>
        <fullName evidence="1">Uncharacterized protein</fullName>
    </submittedName>
</protein>
<organism evidence="1 2">
    <name type="scientific">Brassica cretica</name>
    <name type="common">Mustard</name>
    <dbReference type="NCBI Taxonomy" id="69181"/>
    <lineage>
        <taxon>Eukaryota</taxon>
        <taxon>Viridiplantae</taxon>
        <taxon>Streptophyta</taxon>
        <taxon>Embryophyta</taxon>
        <taxon>Tracheophyta</taxon>
        <taxon>Spermatophyta</taxon>
        <taxon>Magnoliopsida</taxon>
        <taxon>eudicotyledons</taxon>
        <taxon>Gunneridae</taxon>
        <taxon>Pentapetalae</taxon>
        <taxon>rosids</taxon>
        <taxon>malvids</taxon>
        <taxon>Brassicales</taxon>
        <taxon>Brassicaceae</taxon>
        <taxon>Brassiceae</taxon>
        <taxon>Brassica</taxon>
    </lineage>
</organism>
<accession>A0ABQ7D6L1</accession>
<dbReference type="EMBL" id="QGKV02000759">
    <property type="protein sequence ID" value="KAF3567123.1"/>
    <property type="molecule type" value="Genomic_DNA"/>
</dbReference>
<comment type="caution">
    <text evidence="1">The sequence shown here is derived from an EMBL/GenBank/DDBJ whole genome shotgun (WGS) entry which is preliminary data.</text>
</comment>
<keyword evidence="2" id="KW-1185">Reference proteome</keyword>
<evidence type="ECO:0000313" key="2">
    <source>
        <dbReference type="Proteomes" id="UP000266723"/>
    </source>
</evidence>
<gene>
    <name evidence="1" type="ORF">DY000_02018047</name>
</gene>
<sequence>MSPVSFGDSASGILGQFDEYTWLLTPVACGLFDGAVRISTPHRALLDSDGGFTPRFFRFC</sequence>
<proteinExistence type="predicted"/>
<evidence type="ECO:0000313" key="1">
    <source>
        <dbReference type="EMBL" id="KAF3567123.1"/>
    </source>
</evidence>